<evidence type="ECO:0000313" key="8">
    <source>
        <dbReference type="Proteomes" id="UP000186341"/>
    </source>
</evidence>
<gene>
    <name evidence="7" type="ORF">BO222_04635</name>
</gene>
<dbReference type="NCBIfam" id="TIGR01317">
    <property type="entry name" value="GOGAT_sm_gam"/>
    <property type="match status" value="1"/>
</dbReference>
<dbReference type="SUPFAM" id="SSF46548">
    <property type="entry name" value="alpha-helical ferredoxin"/>
    <property type="match status" value="1"/>
</dbReference>
<dbReference type="PANTHER" id="PTHR43100">
    <property type="entry name" value="GLUTAMATE SYNTHASE [NADPH] SMALL CHAIN"/>
    <property type="match status" value="1"/>
</dbReference>
<evidence type="ECO:0000256" key="4">
    <source>
        <dbReference type="ARBA" id="ARBA00029440"/>
    </source>
</evidence>
<accession>A0A1U7NGV7</accession>
<organism evidence="7 8">
    <name type="scientific">Ileibacterium valens</name>
    <dbReference type="NCBI Taxonomy" id="1862668"/>
    <lineage>
        <taxon>Bacteria</taxon>
        <taxon>Bacillati</taxon>
        <taxon>Bacillota</taxon>
        <taxon>Erysipelotrichia</taxon>
        <taxon>Erysipelotrichales</taxon>
        <taxon>Erysipelotrichaceae</taxon>
        <taxon>Ileibacterium</taxon>
    </lineage>
</organism>
<dbReference type="InterPro" id="IPR051394">
    <property type="entry name" value="Glutamate_Synthase"/>
</dbReference>
<keyword evidence="2" id="KW-0560">Oxidoreductase</keyword>
<dbReference type="InterPro" id="IPR028261">
    <property type="entry name" value="DPD_II"/>
</dbReference>
<evidence type="ECO:0000256" key="3">
    <source>
        <dbReference type="ARBA" id="ARBA00023164"/>
    </source>
</evidence>
<reference evidence="7 8" key="1">
    <citation type="submission" date="2016-11" db="EMBL/GenBank/DDBJ databases">
        <title>Description of two novel members of the family Erysipelotrichaceae: Ileibacterium lipovorans gen. nov., sp. nov. and Dubosiella newyorkensis, gen. nov., sp. nov.</title>
        <authorList>
            <person name="Cox L.M."/>
            <person name="Sohn J."/>
            <person name="Tyrrell K.L."/>
            <person name="Citron D.M."/>
            <person name="Lawson P.A."/>
            <person name="Patel N.B."/>
            <person name="Iizumi T."/>
            <person name="Perez-Perez G.I."/>
            <person name="Goldstein E.J."/>
            <person name="Blaser M.J."/>
        </authorList>
    </citation>
    <scope>NUCLEOTIDE SEQUENCE [LARGE SCALE GENOMIC DNA]</scope>
    <source>
        <strain evidence="7 8">NYU-BL-A3</strain>
    </source>
</reference>
<evidence type="ECO:0000259" key="5">
    <source>
        <dbReference type="Pfam" id="PF07992"/>
    </source>
</evidence>
<dbReference type="RefSeq" id="WP_075818827.1">
    <property type="nucleotide sequence ID" value="NZ_CAPNHH010000008.1"/>
</dbReference>
<comment type="pathway">
    <text evidence="4">Amino-acid biosynthesis.</text>
</comment>
<dbReference type="Pfam" id="PF07992">
    <property type="entry name" value="Pyr_redox_2"/>
    <property type="match status" value="2"/>
</dbReference>
<keyword evidence="8" id="KW-1185">Reference proteome</keyword>
<keyword evidence="3" id="KW-0314">Glutamate biosynthesis</keyword>
<dbReference type="PRINTS" id="PR00419">
    <property type="entry name" value="ADXRDTASE"/>
</dbReference>
<dbReference type="InterPro" id="IPR036188">
    <property type="entry name" value="FAD/NAD-bd_sf"/>
</dbReference>
<evidence type="ECO:0000259" key="6">
    <source>
        <dbReference type="Pfam" id="PF14691"/>
    </source>
</evidence>
<feature type="domain" description="FAD/NAD(P)-binding" evidence="5">
    <location>
        <begin position="387"/>
        <end position="464"/>
    </location>
</feature>
<dbReference type="Gene3D" id="1.10.1060.10">
    <property type="entry name" value="Alpha-helical ferredoxin"/>
    <property type="match status" value="1"/>
</dbReference>
<dbReference type="OrthoDB" id="9803192at2"/>
<comment type="caution">
    <text evidence="7">The sequence shown here is derived from an EMBL/GenBank/DDBJ whole genome shotgun (WGS) entry which is preliminary data.</text>
</comment>
<dbReference type="Proteomes" id="UP000186341">
    <property type="component" value="Unassembled WGS sequence"/>
</dbReference>
<dbReference type="Pfam" id="PF14691">
    <property type="entry name" value="Fer4_20"/>
    <property type="match status" value="1"/>
</dbReference>
<dbReference type="GO" id="GO:0051536">
    <property type="term" value="F:iron-sulfur cluster binding"/>
    <property type="evidence" value="ECO:0007669"/>
    <property type="project" value="InterPro"/>
</dbReference>
<keyword evidence="1" id="KW-0028">Amino-acid biosynthesis</keyword>
<evidence type="ECO:0000313" key="7">
    <source>
        <dbReference type="EMBL" id="OLU40642.1"/>
    </source>
</evidence>
<evidence type="ECO:0000256" key="2">
    <source>
        <dbReference type="ARBA" id="ARBA00023002"/>
    </source>
</evidence>
<dbReference type="InterPro" id="IPR006005">
    <property type="entry name" value="Glut_synth_ssu1"/>
</dbReference>
<dbReference type="AlphaFoldDB" id="A0A1U7NGV7"/>
<dbReference type="EMBL" id="MPJW01000101">
    <property type="protein sequence ID" value="OLU40642.1"/>
    <property type="molecule type" value="Genomic_DNA"/>
</dbReference>
<feature type="domain" description="Dihydroprymidine dehydrogenase" evidence="6">
    <location>
        <begin position="24"/>
        <end position="139"/>
    </location>
</feature>
<dbReference type="GO" id="GO:0006537">
    <property type="term" value="P:glutamate biosynthetic process"/>
    <property type="evidence" value="ECO:0007669"/>
    <property type="project" value="UniProtKB-KW"/>
</dbReference>
<feature type="domain" description="FAD/NAD(P)-binding" evidence="5">
    <location>
        <begin position="154"/>
        <end position="323"/>
    </location>
</feature>
<evidence type="ECO:0000256" key="1">
    <source>
        <dbReference type="ARBA" id="ARBA00022605"/>
    </source>
</evidence>
<dbReference type="Gene3D" id="3.50.50.60">
    <property type="entry name" value="FAD/NAD(P)-binding domain"/>
    <property type="match status" value="2"/>
</dbReference>
<sequence>MAKNNGFLIYERQENPCVSPEKRLESFDEFHVPLPYEKRMEQAARCMHCGVPFCQSALELKGMVTGCPLHNLIPEWNEELVAGNDEYALKRLLKTNPFPEFTSRVCPALCEKACINGIDSNATTIHDNENYIIETGFARGWMKPQPPAIRSGKKAAIIGSGPAGLSVAQYLNQRGHQVTVFEKADRPGGLLMYGIPNMKLDKKVVDRRISLMKDEGIQFACHVEAGKDISKEELFQDFDVVVLAAGSRKPRSLNLEGMDLSGVMFAVDYLTDATRSVVSNKKPLISAKNKNVVIVGGGDTGNDCVGTALRQHCKSVIQLEMTPMPPIERTADNPWPEWPKVAKFDYGQQEAAAVFGKDPRIFSTTVKRLIEKNGRLHEIEIVSLGPDFKPIEGTEKILKCDLLLIAAGFIGIEDSLKESFHLETTPRNTIITKEASYQTQNPKIFACGDCKRGQSLVVWALEQGKQCAKEVDRYLMGYSNIE</sequence>
<protein>
    <submittedName>
        <fullName evidence="7">Glutamate synthase</fullName>
    </submittedName>
</protein>
<proteinExistence type="predicted"/>
<dbReference type="InterPro" id="IPR023753">
    <property type="entry name" value="FAD/NAD-binding_dom"/>
</dbReference>
<dbReference type="GO" id="GO:0016639">
    <property type="term" value="F:oxidoreductase activity, acting on the CH-NH2 group of donors, NAD or NADP as acceptor"/>
    <property type="evidence" value="ECO:0007669"/>
    <property type="project" value="InterPro"/>
</dbReference>
<dbReference type="SUPFAM" id="SSF51971">
    <property type="entry name" value="Nucleotide-binding domain"/>
    <property type="match status" value="1"/>
</dbReference>
<dbReference type="GeneID" id="82202501"/>
<dbReference type="InterPro" id="IPR009051">
    <property type="entry name" value="Helical_ferredxn"/>
</dbReference>
<name>A0A1U7NGV7_9FIRM</name>
<dbReference type="PANTHER" id="PTHR43100:SF3">
    <property type="entry name" value="FAD_NAD(P)-BINDING DOMAIN-CONTAINING PROTEIN"/>
    <property type="match status" value="1"/>
</dbReference>